<dbReference type="GeneID" id="303562176"/>
<sequence length="54" mass="5908">MFNRLYELKLNSYNSSGNNGNNSFLSNTDGQNPALALVIESLLSMTGAVTIKRK</sequence>
<dbReference type="EMBL" id="CP099799">
    <property type="protein sequence ID" value="USS00642.1"/>
    <property type="molecule type" value="Genomic_DNA"/>
</dbReference>
<dbReference type="RefSeq" id="WP_162925960.1">
    <property type="nucleotide sequence ID" value="NZ_CP023671.1"/>
</dbReference>
<reference evidence="1" key="1">
    <citation type="submission" date="2022-06" db="EMBL/GenBank/DDBJ databases">
        <authorList>
            <person name="Holder M.E."/>
            <person name="Ajami N.J."/>
            <person name="Petrosino J.F."/>
        </authorList>
    </citation>
    <scope>NUCLEOTIDE SEQUENCE</scope>
    <source>
        <strain evidence="1">RMA 8861</strain>
    </source>
</reference>
<gene>
    <name evidence="1" type="ORF">NH397_14340</name>
</gene>
<evidence type="ECO:0000313" key="1">
    <source>
        <dbReference type="EMBL" id="USS00642.1"/>
    </source>
</evidence>
<organism evidence="1 2">
    <name type="scientific">Clostridium septicum</name>
    <dbReference type="NCBI Taxonomy" id="1504"/>
    <lineage>
        <taxon>Bacteria</taxon>
        <taxon>Bacillati</taxon>
        <taxon>Bacillota</taxon>
        <taxon>Clostridia</taxon>
        <taxon>Eubacteriales</taxon>
        <taxon>Clostridiaceae</taxon>
        <taxon>Clostridium</taxon>
    </lineage>
</organism>
<proteinExistence type="predicted"/>
<dbReference type="Proteomes" id="UP001055437">
    <property type="component" value="Chromosome"/>
</dbReference>
<protein>
    <submittedName>
        <fullName evidence="1">Uncharacterized protein</fullName>
    </submittedName>
</protein>
<keyword evidence="2" id="KW-1185">Reference proteome</keyword>
<evidence type="ECO:0000313" key="2">
    <source>
        <dbReference type="Proteomes" id="UP001055437"/>
    </source>
</evidence>
<accession>A0ABY5AYX0</accession>
<name>A0ABY5AYX0_CLOSE</name>